<dbReference type="SUPFAM" id="SSF54862">
    <property type="entry name" value="4Fe-4S ferredoxins"/>
    <property type="match status" value="1"/>
</dbReference>
<dbReference type="Proteomes" id="UP000216052">
    <property type="component" value="Chromosome"/>
</dbReference>
<keyword evidence="9" id="KW-1185">Reference proteome</keyword>
<dbReference type="PANTHER" id="PTHR43724">
    <property type="entry name" value="PYRUVATE SYNTHASE SUBUNIT PORD"/>
    <property type="match status" value="1"/>
</dbReference>
<dbReference type="PROSITE" id="PS00198">
    <property type="entry name" value="4FE4S_FER_1"/>
    <property type="match status" value="1"/>
</dbReference>
<evidence type="ECO:0000256" key="3">
    <source>
        <dbReference type="ARBA" id="ARBA00022723"/>
    </source>
</evidence>
<name>A0ABZ3J8E2_SPOA4</name>
<evidence type="ECO:0000256" key="5">
    <source>
        <dbReference type="ARBA" id="ARBA00023004"/>
    </source>
</evidence>
<sequence length="104" mass="11436">MQKQQTKPMPACGKTKKYFLGPVALEFVATKTGVWRSVRPDVNLDVCVFCGNCGKHCPADIVSVEKAKRSVSFDWDYCKGCGICANVCPKQCITMIPEEGVCKL</sequence>
<reference evidence="8" key="1">
    <citation type="submission" date="2024-05" db="EMBL/GenBank/DDBJ databases">
        <title>Isolation and characterization of Sporomusa carbonis sp. nov., a carboxydotrophic hydrogenogen in the genus of Sporomusa isolated from a charcoal burning pile.</title>
        <authorList>
            <person name="Boeer T."/>
            <person name="Rosenbaum F."/>
            <person name="Eysell L."/>
            <person name="Mueller V."/>
            <person name="Daniel R."/>
            <person name="Poehlein A."/>
        </authorList>
    </citation>
    <scope>NUCLEOTIDE SEQUENCE [LARGE SCALE GENOMIC DNA]</scope>
    <source>
        <strain evidence="8">DSM 3132</strain>
    </source>
</reference>
<dbReference type="EMBL" id="CP155571">
    <property type="protein sequence ID" value="XFO74391.1"/>
    <property type="molecule type" value="Genomic_DNA"/>
</dbReference>
<dbReference type="PANTHER" id="PTHR43724:SF1">
    <property type="entry name" value="PYRUVATE SYNTHASE SUBUNIT PORD"/>
    <property type="match status" value="1"/>
</dbReference>
<dbReference type="InterPro" id="IPR017900">
    <property type="entry name" value="4Fe4S_Fe_S_CS"/>
</dbReference>
<evidence type="ECO:0000256" key="6">
    <source>
        <dbReference type="ARBA" id="ARBA00023014"/>
    </source>
</evidence>
<dbReference type="Gene3D" id="3.30.70.3270">
    <property type="match status" value="1"/>
</dbReference>
<organism evidence="8 9">
    <name type="scientific">Sporomusa acidovorans (strain ATCC 49682 / DSM 3132 / Mol)</name>
    <dbReference type="NCBI Taxonomy" id="1123286"/>
    <lineage>
        <taxon>Bacteria</taxon>
        <taxon>Bacillati</taxon>
        <taxon>Bacillota</taxon>
        <taxon>Negativicutes</taxon>
        <taxon>Selenomonadales</taxon>
        <taxon>Sporomusaceae</taxon>
        <taxon>Sporomusa</taxon>
    </lineage>
</organism>
<keyword evidence="6" id="KW-0411">Iron-sulfur</keyword>
<dbReference type="PROSITE" id="PS51379">
    <property type="entry name" value="4FE4S_FER_2"/>
    <property type="match status" value="2"/>
</dbReference>
<protein>
    <submittedName>
        <fullName evidence="8">NAD(P)H-quinone oxidoreductase subunit I, chloroplastic</fullName>
    </submittedName>
</protein>
<dbReference type="InterPro" id="IPR017896">
    <property type="entry name" value="4Fe4S_Fe-S-bd"/>
</dbReference>
<dbReference type="InterPro" id="IPR011898">
    <property type="entry name" value="PorD_KorD"/>
</dbReference>
<keyword evidence="3" id="KW-0479">Metal-binding</keyword>
<feature type="domain" description="4Fe-4S ferredoxin-type" evidence="7">
    <location>
        <begin position="69"/>
        <end position="98"/>
    </location>
</feature>
<evidence type="ECO:0000313" key="9">
    <source>
        <dbReference type="Proteomes" id="UP000216052"/>
    </source>
</evidence>
<evidence type="ECO:0000256" key="2">
    <source>
        <dbReference type="ARBA" id="ARBA00022485"/>
    </source>
</evidence>
<evidence type="ECO:0000313" key="8">
    <source>
        <dbReference type="EMBL" id="XFO74391.1"/>
    </source>
</evidence>
<keyword evidence="4" id="KW-0677">Repeat</keyword>
<proteinExistence type="predicted"/>
<accession>A0ABZ3J8E2</accession>
<dbReference type="NCBIfam" id="TIGR02179">
    <property type="entry name" value="PorD_KorD"/>
    <property type="match status" value="1"/>
</dbReference>
<dbReference type="Pfam" id="PF14697">
    <property type="entry name" value="Fer4_21"/>
    <property type="match status" value="1"/>
</dbReference>
<evidence type="ECO:0000259" key="7">
    <source>
        <dbReference type="PROSITE" id="PS51379"/>
    </source>
</evidence>
<gene>
    <name evidence="8" type="primary">ndhI_2</name>
    <name evidence="8" type="ORF">SPACI_045010</name>
</gene>
<keyword evidence="2" id="KW-0004">4Fe-4S</keyword>
<comment type="cofactor">
    <cofactor evidence="1">
        <name>[4Fe-4S] cluster</name>
        <dbReference type="ChEBI" id="CHEBI:49883"/>
    </cofactor>
</comment>
<dbReference type="Gene3D" id="3.30.70.20">
    <property type="match status" value="1"/>
</dbReference>
<keyword evidence="5" id="KW-0408">Iron</keyword>
<evidence type="ECO:0000256" key="1">
    <source>
        <dbReference type="ARBA" id="ARBA00001966"/>
    </source>
</evidence>
<evidence type="ECO:0000256" key="4">
    <source>
        <dbReference type="ARBA" id="ARBA00022737"/>
    </source>
</evidence>
<feature type="domain" description="4Fe-4S ferredoxin-type" evidence="7">
    <location>
        <begin position="38"/>
        <end position="67"/>
    </location>
</feature>